<protein>
    <submittedName>
        <fullName evidence="1">Uncharacterized protein</fullName>
    </submittedName>
</protein>
<reference evidence="1" key="2">
    <citation type="submission" date="2022-06" db="UniProtKB">
        <authorList>
            <consortium name="EnsemblMetazoa"/>
        </authorList>
    </citation>
    <scope>IDENTIFICATION</scope>
    <source>
        <strain evidence="1">PS312</strain>
    </source>
</reference>
<dbReference type="Proteomes" id="UP000005239">
    <property type="component" value="Unassembled WGS sequence"/>
</dbReference>
<accession>A0A2A6BCA6</accession>
<keyword evidence="2" id="KW-1185">Reference proteome</keyword>
<evidence type="ECO:0000313" key="1">
    <source>
        <dbReference type="EnsemblMetazoa" id="PPA45270.1"/>
    </source>
</evidence>
<name>A0A2A6BCA6_PRIPA</name>
<dbReference type="AlphaFoldDB" id="A0A2A6BCA6"/>
<dbReference type="EnsemblMetazoa" id="PPA45270.1">
    <property type="protein sequence ID" value="PPA45270.1"/>
    <property type="gene ID" value="WBGene00283639"/>
</dbReference>
<proteinExistence type="predicted"/>
<evidence type="ECO:0000313" key="2">
    <source>
        <dbReference type="Proteomes" id="UP000005239"/>
    </source>
</evidence>
<accession>A0A8R1Z0U4</accession>
<reference evidence="2" key="1">
    <citation type="journal article" date="2008" name="Nat. Genet.">
        <title>The Pristionchus pacificus genome provides a unique perspective on nematode lifestyle and parasitism.</title>
        <authorList>
            <person name="Dieterich C."/>
            <person name="Clifton S.W."/>
            <person name="Schuster L.N."/>
            <person name="Chinwalla A."/>
            <person name="Delehaunty K."/>
            <person name="Dinkelacker I."/>
            <person name="Fulton L."/>
            <person name="Fulton R."/>
            <person name="Godfrey J."/>
            <person name="Minx P."/>
            <person name="Mitreva M."/>
            <person name="Roeseler W."/>
            <person name="Tian H."/>
            <person name="Witte H."/>
            <person name="Yang S.P."/>
            <person name="Wilson R.K."/>
            <person name="Sommer R.J."/>
        </authorList>
    </citation>
    <scope>NUCLEOTIDE SEQUENCE [LARGE SCALE GENOMIC DNA]</scope>
    <source>
        <strain evidence="2">PS312</strain>
    </source>
</reference>
<sequence length="123" mass="13622">MLLSHDAVCKFGCESSSGVRRKKGMNAQWFLLLPSFNCDGRFLAELPEALKWKFAIPGSPFKGSFYILFVATAITDLMMVGISFLDIWKKLLPVAIVLSAIISFAVFGPSFARTRKPTVSLEN</sequence>
<gene>
    <name evidence="1" type="primary">WBGene00283639</name>
</gene>
<organism evidence="1 2">
    <name type="scientific">Pristionchus pacificus</name>
    <name type="common">Parasitic nematode worm</name>
    <dbReference type="NCBI Taxonomy" id="54126"/>
    <lineage>
        <taxon>Eukaryota</taxon>
        <taxon>Metazoa</taxon>
        <taxon>Ecdysozoa</taxon>
        <taxon>Nematoda</taxon>
        <taxon>Chromadorea</taxon>
        <taxon>Rhabditida</taxon>
        <taxon>Rhabditina</taxon>
        <taxon>Diplogasteromorpha</taxon>
        <taxon>Diplogasteroidea</taxon>
        <taxon>Neodiplogasteridae</taxon>
        <taxon>Pristionchus</taxon>
    </lineage>
</organism>